<feature type="non-terminal residue" evidence="1">
    <location>
        <position position="66"/>
    </location>
</feature>
<protein>
    <submittedName>
        <fullName evidence="1">Uncharacterized protein</fullName>
    </submittedName>
</protein>
<accession>A0A382PW69</accession>
<dbReference type="AlphaFoldDB" id="A0A382PW69"/>
<organism evidence="1">
    <name type="scientific">marine metagenome</name>
    <dbReference type="NCBI Taxonomy" id="408172"/>
    <lineage>
        <taxon>unclassified sequences</taxon>
        <taxon>metagenomes</taxon>
        <taxon>ecological metagenomes</taxon>
    </lineage>
</organism>
<sequence>MEQVLIVANVGFRWFRFATPVWRAGLSLSLAMSLSASASENILVAVATNFLQTAESLRSEFQQNNV</sequence>
<evidence type="ECO:0000313" key="1">
    <source>
        <dbReference type="EMBL" id="SVC76878.1"/>
    </source>
</evidence>
<dbReference type="EMBL" id="UINC01109805">
    <property type="protein sequence ID" value="SVC76878.1"/>
    <property type="molecule type" value="Genomic_DNA"/>
</dbReference>
<gene>
    <name evidence="1" type="ORF">METZ01_LOCUS329732</name>
</gene>
<proteinExistence type="predicted"/>
<name>A0A382PW69_9ZZZZ</name>
<reference evidence="1" key="1">
    <citation type="submission" date="2018-05" db="EMBL/GenBank/DDBJ databases">
        <authorList>
            <person name="Lanie J.A."/>
            <person name="Ng W.-L."/>
            <person name="Kazmierczak K.M."/>
            <person name="Andrzejewski T.M."/>
            <person name="Davidsen T.M."/>
            <person name="Wayne K.J."/>
            <person name="Tettelin H."/>
            <person name="Glass J.I."/>
            <person name="Rusch D."/>
            <person name="Podicherti R."/>
            <person name="Tsui H.-C.T."/>
            <person name="Winkler M.E."/>
        </authorList>
    </citation>
    <scope>NUCLEOTIDE SEQUENCE</scope>
</reference>